<accession>A0AAN8SUK0</accession>
<dbReference type="EMBL" id="JBANQN010000012">
    <property type="protein sequence ID" value="KAK6773341.1"/>
    <property type="molecule type" value="Genomic_DNA"/>
</dbReference>
<name>A0AAN8SUK0_SOLBU</name>
<dbReference type="Gene3D" id="1.20.1280.50">
    <property type="match status" value="1"/>
</dbReference>
<protein>
    <recommendedName>
        <fullName evidence="1">F-box domain-containing protein</fullName>
    </recommendedName>
</protein>
<sequence length="104" mass="11901">MVDWTKLPYDVVAHIANRVKVIEDFIAFGAVCVSWRIAATKDNFDVLSPQVPLLMLQGVNHEIYYQSIYSLSKKKVSPIFLPQVRGSECLPITEGWLCTMERDR</sequence>
<gene>
    <name evidence="2" type="ORF">RDI58_028579</name>
</gene>
<dbReference type="PANTHER" id="PTHR33110">
    <property type="entry name" value="F-BOX/KELCH-REPEAT PROTEIN-RELATED"/>
    <property type="match status" value="1"/>
</dbReference>
<evidence type="ECO:0000313" key="2">
    <source>
        <dbReference type="EMBL" id="KAK6773341.1"/>
    </source>
</evidence>
<proteinExistence type="predicted"/>
<evidence type="ECO:0000259" key="1">
    <source>
        <dbReference type="Pfam" id="PF00646"/>
    </source>
</evidence>
<keyword evidence="3" id="KW-1185">Reference proteome</keyword>
<dbReference type="InterPro" id="IPR001810">
    <property type="entry name" value="F-box_dom"/>
</dbReference>
<dbReference type="Pfam" id="PF00646">
    <property type="entry name" value="F-box"/>
    <property type="match status" value="1"/>
</dbReference>
<dbReference type="Proteomes" id="UP001371456">
    <property type="component" value="Unassembled WGS sequence"/>
</dbReference>
<comment type="caution">
    <text evidence="2">The sequence shown here is derived from an EMBL/GenBank/DDBJ whole genome shotgun (WGS) entry which is preliminary data.</text>
</comment>
<dbReference type="PANTHER" id="PTHR33110:SF148">
    <property type="entry name" value="F-BOX DOMAIN-CONTAINING PROTEIN"/>
    <property type="match status" value="1"/>
</dbReference>
<organism evidence="2 3">
    <name type="scientific">Solanum bulbocastanum</name>
    <name type="common">Wild potato</name>
    <dbReference type="NCBI Taxonomy" id="147425"/>
    <lineage>
        <taxon>Eukaryota</taxon>
        <taxon>Viridiplantae</taxon>
        <taxon>Streptophyta</taxon>
        <taxon>Embryophyta</taxon>
        <taxon>Tracheophyta</taxon>
        <taxon>Spermatophyta</taxon>
        <taxon>Magnoliopsida</taxon>
        <taxon>eudicotyledons</taxon>
        <taxon>Gunneridae</taxon>
        <taxon>Pentapetalae</taxon>
        <taxon>asterids</taxon>
        <taxon>lamiids</taxon>
        <taxon>Solanales</taxon>
        <taxon>Solanaceae</taxon>
        <taxon>Solanoideae</taxon>
        <taxon>Solaneae</taxon>
        <taxon>Solanum</taxon>
    </lineage>
</organism>
<dbReference type="AlphaFoldDB" id="A0AAN8SUK0"/>
<reference evidence="2 3" key="1">
    <citation type="submission" date="2024-02" db="EMBL/GenBank/DDBJ databases">
        <title>de novo genome assembly of Solanum bulbocastanum strain 11H21.</title>
        <authorList>
            <person name="Hosaka A.J."/>
        </authorList>
    </citation>
    <scope>NUCLEOTIDE SEQUENCE [LARGE SCALE GENOMIC DNA]</scope>
    <source>
        <tissue evidence="2">Young leaves</tissue>
    </source>
</reference>
<evidence type="ECO:0000313" key="3">
    <source>
        <dbReference type="Proteomes" id="UP001371456"/>
    </source>
</evidence>
<feature type="domain" description="F-box" evidence="1">
    <location>
        <begin position="4"/>
        <end position="45"/>
    </location>
</feature>